<organism evidence="2 3">
    <name type="scientific">Tanacetum coccineum</name>
    <dbReference type="NCBI Taxonomy" id="301880"/>
    <lineage>
        <taxon>Eukaryota</taxon>
        <taxon>Viridiplantae</taxon>
        <taxon>Streptophyta</taxon>
        <taxon>Embryophyta</taxon>
        <taxon>Tracheophyta</taxon>
        <taxon>Spermatophyta</taxon>
        <taxon>Magnoliopsida</taxon>
        <taxon>eudicotyledons</taxon>
        <taxon>Gunneridae</taxon>
        <taxon>Pentapetalae</taxon>
        <taxon>asterids</taxon>
        <taxon>campanulids</taxon>
        <taxon>Asterales</taxon>
        <taxon>Asteraceae</taxon>
        <taxon>Asteroideae</taxon>
        <taxon>Anthemideae</taxon>
        <taxon>Anthemidinae</taxon>
        <taxon>Tanacetum</taxon>
    </lineage>
</organism>
<name>A0ABQ5DN80_9ASTR</name>
<dbReference type="PANTHER" id="PTHR46890:SF48">
    <property type="entry name" value="RNA-DIRECTED DNA POLYMERASE"/>
    <property type="match status" value="1"/>
</dbReference>
<dbReference type="InterPro" id="IPR043502">
    <property type="entry name" value="DNA/RNA_pol_sf"/>
</dbReference>
<evidence type="ECO:0000313" key="3">
    <source>
        <dbReference type="Proteomes" id="UP001151760"/>
    </source>
</evidence>
<reference evidence="2" key="1">
    <citation type="journal article" date="2022" name="Int. J. Mol. Sci.">
        <title>Draft Genome of Tanacetum Coccineum: Genomic Comparison of Closely Related Tanacetum-Family Plants.</title>
        <authorList>
            <person name="Yamashiro T."/>
            <person name="Shiraishi A."/>
            <person name="Nakayama K."/>
            <person name="Satake H."/>
        </authorList>
    </citation>
    <scope>NUCLEOTIDE SEQUENCE</scope>
</reference>
<dbReference type="PANTHER" id="PTHR46890">
    <property type="entry name" value="NON-LTR RETROLELEMENT REVERSE TRANSCRIPTASE-LIKE PROTEIN-RELATED"/>
    <property type="match status" value="1"/>
</dbReference>
<keyword evidence="2" id="KW-0808">Transferase</keyword>
<feature type="domain" description="Reverse transcriptase" evidence="1">
    <location>
        <begin position="94"/>
        <end position="177"/>
    </location>
</feature>
<dbReference type="GO" id="GO:0003964">
    <property type="term" value="F:RNA-directed DNA polymerase activity"/>
    <property type="evidence" value="ECO:0007669"/>
    <property type="project" value="UniProtKB-KW"/>
</dbReference>
<keyword evidence="3" id="KW-1185">Reference proteome</keyword>
<accession>A0ABQ5DN80</accession>
<dbReference type="SUPFAM" id="SSF56672">
    <property type="entry name" value="DNA/RNA polymerases"/>
    <property type="match status" value="1"/>
</dbReference>
<keyword evidence="2" id="KW-0695">RNA-directed DNA polymerase</keyword>
<comment type="caution">
    <text evidence="2">The sequence shown here is derived from an EMBL/GenBank/DDBJ whole genome shotgun (WGS) entry which is preliminary data.</text>
</comment>
<protein>
    <submittedName>
        <fullName evidence="2">RNA-directed DNA polymerase, eukaryota, reverse transcriptase zinc-binding domain protein</fullName>
    </submittedName>
</protein>
<evidence type="ECO:0000313" key="2">
    <source>
        <dbReference type="EMBL" id="GJT38259.1"/>
    </source>
</evidence>
<keyword evidence="2" id="KW-0548">Nucleotidyltransferase</keyword>
<dbReference type="EMBL" id="BQNB010015290">
    <property type="protein sequence ID" value="GJT38259.1"/>
    <property type="molecule type" value="Genomic_DNA"/>
</dbReference>
<proteinExistence type="predicted"/>
<dbReference type="Proteomes" id="UP001151760">
    <property type="component" value="Unassembled WGS sequence"/>
</dbReference>
<evidence type="ECO:0000259" key="1">
    <source>
        <dbReference type="Pfam" id="PF00078"/>
    </source>
</evidence>
<dbReference type="InterPro" id="IPR052343">
    <property type="entry name" value="Retrotransposon-Effector_Assoc"/>
</dbReference>
<dbReference type="InterPro" id="IPR000477">
    <property type="entry name" value="RT_dom"/>
</dbReference>
<gene>
    <name evidence="2" type="ORF">Tco_0938124</name>
</gene>
<dbReference type="Pfam" id="PF00078">
    <property type="entry name" value="RVT_1"/>
    <property type="match status" value="1"/>
</dbReference>
<reference evidence="2" key="2">
    <citation type="submission" date="2022-01" db="EMBL/GenBank/DDBJ databases">
        <authorList>
            <person name="Yamashiro T."/>
            <person name="Shiraishi A."/>
            <person name="Satake H."/>
            <person name="Nakayama K."/>
        </authorList>
    </citation>
    <scope>NUCLEOTIDE SEQUENCE</scope>
</reference>
<sequence length="187" mass="21390">MLSESGHFPQNRQPIYLSGYYLRSLSWVEEVKADLFDICDNKAPGPDGYTTKFYKKAWLIVGRDVCNAVKEFFRKGRMLGKVNATLITLVPKSSTPKIVFDYRPIACCNVLYKIISKILTNRIKNVLCKLVDPSQSAFIPCRQITDNILLVQELLKGYNRKNGARRVALKIDIQKSYSLRPILSVHF</sequence>